<evidence type="ECO:0000256" key="11">
    <source>
        <dbReference type="SAM" id="Phobius"/>
    </source>
</evidence>
<evidence type="ECO:0000256" key="1">
    <source>
        <dbReference type="ARBA" id="ARBA00004609"/>
    </source>
</evidence>
<dbReference type="EMBL" id="GEEE01004417">
    <property type="protein sequence ID" value="JAP58808.1"/>
    <property type="molecule type" value="Transcribed_RNA"/>
</dbReference>
<evidence type="ECO:0000256" key="3">
    <source>
        <dbReference type="ARBA" id="ARBA00022475"/>
    </source>
</evidence>
<protein>
    <submittedName>
        <fullName evidence="12">Glypican-2</fullName>
    </submittedName>
</protein>
<keyword evidence="11" id="KW-0812">Transmembrane</keyword>
<name>A0A0X3Q4Q8_SCHSO</name>
<keyword evidence="10" id="KW-0449">Lipoprotein</keyword>
<keyword evidence="3" id="KW-1003">Cell membrane</keyword>
<evidence type="ECO:0000256" key="9">
    <source>
        <dbReference type="ARBA" id="ARBA00023207"/>
    </source>
</evidence>
<evidence type="ECO:0000256" key="5">
    <source>
        <dbReference type="ARBA" id="ARBA00022729"/>
    </source>
</evidence>
<accession>A0A0X3Q4Q8</accession>
<dbReference type="GO" id="GO:0009966">
    <property type="term" value="P:regulation of signal transduction"/>
    <property type="evidence" value="ECO:0007669"/>
    <property type="project" value="InterPro"/>
</dbReference>
<organism evidence="12">
    <name type="scientific">Schistocephalus solidus</name>
    <name type="common">Tapeworm</name>
    <dbReference type="NCBI Taxonomy" id="70667"/>
    <lineage>
        <taxon>Eukaryota</taxon>
        <taxon>Metazoa</taxon>
        <taxon>Spiralia</taxon>
        <taxon>Lophotrochozoa</taxon>
        <taxon>Platyhelminthes</taxon>
        <taxon>Cestoda</taxon>
        <taxon>Eucestoda</taxon>
        <taxon>Diphyllobothriidea</taxon>
        <taxon>Diphyllobothriidae</taxon>
        <taxon>Schistocephalus</taxon>
    </lineage>
</organism>
<feature type="transmembrane region" description="Helical" evidence="11">
    <location>
        <begin position="671"/>
        <end position="692"/>
    </location>
</feature>
<dbReference type="InterPro" id="IPR001863">
    <property type="entry name" value="Glypican"/>
</dbReference>
<gene>
    <name evidence="12" type="primary">GPC2</name>
    <name evidence="12" type="ORF">TR165730</name>
</gene>
<keyword evidence="11" id="KW-1133">Transmembrane helix</keyword>
<evidence type="ECO:0000313" key="12">
    <source>
        <dbReference type="EMBL" id="JAP58808.1"/>
    </source>
</evidence>
<feature type="non-terminal residue" evidence="12">
    <location>
        <position position="1"/>
    </location>
</feature>
<comment type="similarity">
    <text evidence="2">Belongs to the glypican family.</text>
</comment>
<evidence type="ECO:0000256" key="10">
    <source>
        <dbReference type="ARBA" id="ARBA00023288"/>
    </source>
</evidence>
<proteinExistence type="inferred from homology"/>
<keyword evidence="5" id="KW-0732">Signal</keyword>
<keyword evidence="6" id="KW-0654">Proteoglycan</keyword>
<dbReference type="GO" id="GO:0005886">
    <property type="term" value="C:plasma membrane"/>
    <property type="evidence" value="ECO:0007669"/>
    <property type="project" value="UniProtKB-SubCell"/>
</dbReference>
<comment type="subcellular location">
    <subcellularLocation>
        <location evidence="1">Cell membrane</location>
        <topology evidence="1">Lipid-anchor</topology>
        <topology evidence="1">GPI-anchor</topology>
    </subcellularLocation>
</comment>
<keyword evidence="8" id="KW-0325">Glycoprotein</keyword>
<dbReference type="Pfam" id="PF01153">
    <property type="entry name" value="Glypican"/>
    <property type="match status" value="1"/>
</dbReference>
<dbReference type="AlphaFoldDB" id="A0A0X3Q4Q8"/>
<keyword evidence="9" id="KW-0357">Heparan sulfate</keyword>
<evidence type="ECO:0000256" key="8">
    <source>
        <dbReference type="ARBA" id="ARBA00023180"/>
    </source>
</evidence>
<keyword evidence="4" id="KW-0336">GPI-anchor</keyword>
<evidence type="ECO:0000256" key="6">
    <source>
        <dbReference type="ARBA" id="ARBA00022974"/>
    </source>
</evidence>
<evidence type="ECO:0000256" key="4">
    <source>
        <dbReference type="ARBA" id="ARBA00022622"/>
    </source>
</evidence>
<evidence type="ECO:0000256" key="7">
    <source>
        <dbReference type="ARBA" id="ARBA00023136"/>
    </source>
</evidence>
<keyword evidence="7 11" id="KW-0472">Membrane</keyword>
<dbReference type="GO" id="GO:0098552">
    <property type="term" value="C:side of membrane"/>
    <property type="evidence" value="ECO:0007669"/>
    <property type="project" value="UniProtKB-KW"/>
</dbReference>
<evidence type="ECO:0000256" key="2">
    <source>
        <dbReference type="ARBA" id="ARBA00010260"/>
    </source>
</evidence>
<reference evidence="12" key="1">
    <citation type="submission" date="2016-01" db="EMBL/GenBank/DDBJ databases">
        <title>Reference transcriptome for the parasite Schistocephalus solidus: insights into the molecular evolution of parasitism.</title>
        <authorList>
            <person name="Hebert F.O."/>
            <person name="Grambauer S."/>
            <person name="Barber I."/>
            <person name="Landry C.R."/>
            <person name="Aubin-Horth N."/>
        </authorList>
    </citation>
    <scope>NUCLEOTIDE SEQUENCE</scope>
</reference>
<sequence>FFLILNNEQRMHENNLTALTVHYAKFLLHILCYSCKFPKETASVMIAHFYGKGVNEHKLENDVLISKSQNQKLENCLPFTENCCTAEAEKMYIDYKYLEDLGSVSKLSYIRKSLDTFFPIFIKPFMKTIEYTFTELFNYCVGSGFPPRQISSTISRLYSSIQSLIGVPKKSDVLASSIRNFFAETKLMAIIQLTGLKADMEHCLSGQIDLLNSFEIAFSKSTNELALTVSEMVEREFVSYLEYYYFFIEILSSIEKYPTSISCVKRFEQLFFCRLCREEYTTDRSIQNGSTIPEIIHLVGVPCPAHCLNVVRGCLAGLIGIRNQLNELTDNFLKFSQLMARKTMSEETFMSPFLSNIFVDELRAWTERIDKAHYGDWREMGRRIQERCSSSPEIPVLDSQSLEWHFDVAEFLVEATVKAARAETPQWTASKWNYPRAINASLVSQLRLEQYHSYLAMERLISNYMTPEKLFDTHIGEPCLLGERLNCWNGHEFHDEYRRPVEFTRFGQLNNPSVRVTNADIDSLTSTLGATMFLRTKEMRSVMHDIEQGAYLTANFDGYNAIPPDESHNYPSLFGDPRRNSSMDDLLFQPASRVSLNLDGLDSPMFLGDQEITDTENLEDSGFAPTHDVYPPSDGVHNEGEGDVDWSFIKGPGALKNLSLNLQKMGKEPEITTSGASMVLFLLPISLIIGILPP</sequence>